<feature type="compositionally biased region" description="Polar residues" evidence="1">
    <location>
        <begin position="19"/>
        <end position="29"/>
    </location>
</feature>
<evidence type="ECO:0000313" key="2">
    <source>
        <dbReference type="EMBL" id="HAT3585034.1"/>
    </source>
</evidence>
<comment type="caution">
    <text evidence="2">The sequence shown here is derived from an EMBL/GenBank/DDBJ whole genome shotgun (WGS) entry which is preliminary data.</text>
</comment>
<evidence type="ECO:0000313" key="3">
    <source>
        <dbReference type="Proteomes" id="UP000867740"/>
    </source>
</evidence>
<name>A0A9P3TE47_KLUIN</name>
<protein>
    <submittedName>
        <fullName evidence="2">Uncharacterized protein</fullName>
    </submittedName>
</protein>
<dbReference type="Proteomes" id="UP000867740">
    <property type="component" value="Unassembled WGS sequence"/>
</dbReference>
<accession>A0A9P3TE47</accession>
<feature type="region of interest" description="Disordered" evidence="1">
    <location>
        <begin position="1"/>
        <end position="34"/>
    </location>
</feature>
<sequence>MTMKLHTPTTAPKAAPATSVSPLEQSGSPKTKFPEIKTVKTAVVKLISDIEGNGR</sequence>
<dbReference type="AlphaFoldDB" id="A0A9P3TE47"/>
<dbReference type="EMBL" id="DACSUM010000092">
    <property type="protein sequence ID" value="HAT3585034.1"/>
    <property type="molecule type" value="Genomic_DNA"/>
</dbReference>
<feature type="compositionally biased region" description="Low complexity" evidence="1">
    <location>
        <begin position="7"/>
        <end position="18"/>
    </location>
</feature>
<proteinExistence type="predicted"/>
<reference evidence="2" key="2">
    <citation type="submission" date="2020-10" db="EMBL/GenBank/DDBJ databases">
        <authorList>
            <consortium name="NCBI Pathogen Detection Project"/>
        </authorList>
    </citation>
    <scope>NUCLEOTIDE SEQUENCE</scope>
    <source>
        <strain evidence="2">CAVp300</strain>
    </source>
</reference>
<gene>
    <name evidence="2" type="ORF">I8531_005450</name>
</gene>
<dbReference type="RefSeq" id="WP_158276538.1">
    <property type="nucleotide sequence ID" value="NZ_CABMNU010000003.1"/>
</dbReference>
<evidence type="ECO:0000256" key="1">
    <source>
        <dbReference type="SAM" id="MobiDB-lite"/>
    </source>
</evidence>
<reference evidence="2" key="1">
    <citation type="journal article" date="2018" name="Genome Biol.">
        <title>SKESA: strategic k-mer extension for scrupulous assemblies.</title>
        <authorList>
            <person name="Souvorov A."/>
            <person name="Agarwala R."/>
            <person name="Lipman D.J."/>
        </authorList>
    </citation>
    <scope>NUCLEOTIDE SEQUENCE</scope>
    <source>
        <strain evidence="2">CAVp300</strain>
    </source>
</reference>
<organism evidence="2 3">
    <name type="scientific">Kluyvera intermedia</name>
    <name type="common">Enterobacter intermedius</name>
    <dbReference type="NCBI Taxonomy" id="61648"/>
    <lineage>
        <taxon>Bacteria</taxon>
        <taxon>Pseudomonadati</taxon>
        <taxon>Pseudomonadota</taxon>
        <taxon>Gammaproteobacteria</taxon>
        <taxon>Enterobacterales</taxon>
        <taxon>Enterobacteriaceae</taxon>
        <taxon>Kluyvera</taxon>
    </lineage>
</organism>